<evidence type="ECO:0000313" key="3">
    <source>
        <dbReference type="Proteomes" id="UP000188543"/>
    </source>
</evidence>
<accession>A0A1V2VWK5</accession>
<dbReference type="Gene3D" id="3.20.20.140">
    <property type="entry name" value="Metal-dependent hydrolases"/>
    <property type="match status" value="1"/>
</dbReference>
<reference evidence="2 3" key="1">
    <citation type="submission" date="2016-08" db="EMBL/GenBank/DDBJ databases">
        <authorList>
            <person name="Seilhamer J.J."/>
        </authorList>
    </citation>
    <scope>NUCLEOTIDE SEQUENCE [LARGE SCALE GENOMIC DNA]</scope>
    <source>
        <strain evidence="2 3">VC14762</strain>
    </source>
</reference>
<dbReference type="PROSITE" id="PS51318">
    <property type="entry name" value="TAT"/>
    <property type="match status" value="1"/>
</dbReference>
<dbReference type="Pfam" id="PF04909">
    <property type="entry name" value="Amidohydro_2"/>
    <property type="match status" value="1"/>
</dbReference>
<protein>
    <recommendedName>
        <fullName evidence="1">Amidohydrolase-related domain-containing protein</fullName>
    </recommendedName>
</protein>
<dbReference type="PANTHER" id="PTHR35563:SF2">
    <property type="entry name" value="BARREL METAL-DEPENDENT HYDROLASE, PUTATIVE (AFU_ORTHOLOGUE AFUA_1G16240)-RELATED"/>
    <property type="match status" value="1"/>
</dbReference>
<dbReference type="Proteomes" id="UP000188543">
    <property type="component" value="Unassembled WGS sequence"/>
</dbReference>
<dbReference type="InterPro" id="IPR006311">
    <property type="entry name" value="TAT_signal"/>
</dbReference>
<dbReference type="EMBL" id="MUTJ01000091">
    <property type="protein sequence ID" value="ONU78131.1"/>
    <property type="molecule type" value="Genomic_DNA"/>
</dbReference>
<feature type="domain" description="Amidohydrolase-related" evidence="1">
    <location>
        <begin position="36"/>
        <end position="299"/>
    </location>
</feature>
<proteinExistence type="predicted"/>
<dbReference type="AlphaFoldDB" id="A0A1V2VWK5"/>
<dbReference type="PANTHER" id="PTHR35563">
    <property type="entry name" value="BARREL METAL-DEPENDENT HYDROLASE, PUTATIVE (AFU_ORTHOLOGUE AFUA_1G16240)-RELATED"/>
    <property type="match status" value="1"/>
</dbReference>
<dbReference type="InterPro" id="IPR032466">
    <property type="entry name" value="Metal_Hydrolase"/>
</dbReference>
<dbReference type="SUPFAM" id="SSF51556">
    <property type="entry name" value="Metallo-dependent hydrolases"/>
    <property type="match status" value="1"/>
</dbReference>
<comment type="caution">
    <text evidence="2">The sequence shown here is derived from an EMBL/GenBank/DDBJ whole genome shotgun (WGS) entry which is preliminary data.</text>
</comment>
<gene>
    <name evidence="2" type="ORF">A8E72_30195</name>
</gene>
<name>A0A1V2VWK5_9BURK</name>
<evidence type="ECO:0000259" key="1">
    <source>
        <dbReference type="Pfam" id="PF04909"/>
    </source>
</evidence>
<dbReference type="InterPro" id="IPR052358">
    <property type="entry name" value="Aro_Compnd_Degr_Hydrolases"/>
</dbReference>
<organism evidence="2 3">
    <name type="scientific">Burkholderia cenocepacia</name>
    <dbReference type="NCBI Taxonomy" id="95486"/>
    <lineage>
        <taxon>Bacteria</taxon>
        <taxon>Pseudomonadati</taxon>
        <taxon>Pseudomonadota</taxon>
        <taxon>Betaproteobacteria</taxon>
        <taxon>Burkholderiales</taxon>
        <taxon>Burkholderiaceae</taxon>
        <taxon>Burkholderia</taxon>
        <taxon>Burkholderia cepacia complex</taxon>
    </lineage>
</organism>
<dbReference type="OrthoDB" id="9787654at2"/>
<dbReference type="RefSeq" id="WP_060213331.1">
    <property type="nucleotide sequence ID" value="NZ_CADETK010000009.1"/>
</dbReference>
<sequence length="303" mass="33296">MISRRSFNRALAGIAMAEVLGGCAGATPDRRTVTGVDAHAHVFLKTLPLVPGHRYTIAYDASLDQYLAMLDRHGMSNGVLIQPSFLGTDNRYLLAALRAQPARLRGIVVIDPARDAEQVAAWTPLGVRGIRLNLIGERDPDFADAAWRALFPLLRAHGWQVELHAEAARLPALMPPLLDAGVDVSLDHFGRPDPRLGIDDPGFRYLLTTAASKRVWVKVSGAYRNDRADRWQASGLAAMRALRDAFGTQRLVWGSDWPHVGYEKAVDDALAYRYLATLLPDEAGRRQVLVDTPAALYRFDGNG</sequence>
<dbReference type="GO" id="GO:0016787">
    <property type="term" value="F:hydrolase activity"/>
    <property type="evidence" value="ECO:0007669"/>
    <property type="project" value="InterPro"/>
</dbReference>
<dbReference type="InterPro" id="IPR006680">
    <property type="entry name" value="Amidohydro-rel"/>
</dbReference>
<evidence type="ECO:0000313" key="2">
    <source>
        <dbReference type="EMBL" id="ONU78131.1"/>
    </source>
</evidence>